<evidence type="ECO:0000256" key="1">
    <source>
        <dbReference type="SAM" id="MobiDB-lite"/>
    </source>
</evidence>
<sequence>MPLDRELSQRLERRRGRADADATSPAEPAVDRERYEAHIDQELKSKLRQQSELIMRQTNSGMSDSCKRPTRYEAHIDQELAKKLQKRQTELQLEGEGRPRSTKVEGLRGNSTFEAHIDNELAAKLRKRLEVEMAPQTAAPAARLEKDEVRQNPGLTGWGARQKTPRNQSQRRIAESIELPCRNICSTEALQGIDMLDLCWIAVSVPIRAMPPMPSQIQQQSGSYTRAPWE</sequence>
<keyword evidence="4" id="KW-1185">Reference proteome</keyword>
<protein>
    <submittedName>
        <fullName evidence="2">Uncharacterized protein</fullName>
    </submittedName>
</protein>
<feature type="region of interest" description="Disordered" evidence="1">
    <location>
        <begin position="1"/>
        <end position="67"/>
    </location>
</feature>
<feature type="compositionally biased region" description="Basic and acidic residues" evidence="1">
    <location>
        <begin position="29"/>
        <end position="45"/>
    </location>
</feature>
<dbReference type="EMBL" id="CAXAMN010019324">
    <property type="protein sequence ID" value="CAK9054029.1"/>
    <property type="molecule type" value="Genomic_DNA"/>
</dbReference>
<accession>A0ABP0MRF9</accession>
<comment type="caution">
    <text evidence="2">The sequence shown here is derived from an EMBL/GenBank/DDBJ whole genome shotgun (WGS) entry which is preliminary data.</text>
</comment>
<feature type="region of interest" description="Disordered" evidence="1">
    <location>
        <begin position="87"/>
        <end position="108"/>
    </location>
</feature>
<organism evidence="2 4">
    <name type="scientific">Durusdinium trenchii</name>
    <dbReference type="NCBI Taxonomy" id="1381693"/>
    <lineage>
        <taxon>Eukaryota</taxon>
        <taxon>Sar</taxon>
        <taxon>Alveolata</taxon>
        <taxon>Dinophyceae</taxon>
        <taxon>Suessiales</taxon>
        <taxon>Symbiodiniaceae</taxon>
        <taxon>Durusdinium</taxon>
    </lineage>
</organism>
<feature type="region of interest" description="Disordered" evidence="1">
    <location>
        <begin position="152"/>
        <end position="171"/>
    </location>
</feature>
<feature type="compositionally biased region" description="Basic and acidic residues" evidence="1">
    <location>
        <begin position="1"/>
        <end position="11"/>
    </location>
</feature>
<feature type="compositionally biased region" description="Basic and acidic residues" evidence="1">
    <location>
        <begin position="95"/>
        <end position="106"/>
    </location>
</feature>
<dbReference type="Proteomes" id="UP001642484">
    <property type="component" value="Unassembled WGS sequence"/>
</dbReference>
<proteinExistence type="predicted"/>
<evidence type="ECO:0000313" key="2">
    <source>
        <dbReference type="EMBL" id="CAK9054029.1"/>
    </source>
</evidence>
<evidence type="ECO:0000313" key="3">
    <source>
        <dbReference type="EMBL" id="CAK9058164.1"/>
    </source>
</evidence>
<gene>
    <name evidence="2" type="ORF">CCMP2556_LOCUS27055</name>
    <name evidence="3" type="ORF">CCMP2556_LOCUS28667</name>
</gene>
<feature type="compositionally biased region" description="Polar residues" evidence="1">
    <location>
        <begin position="48"/>
        <end position="63"/>
    </location>
</feature>
<reference evidence="2 4" key="1">
    <citation type="submission" date="2024-02" db="EMBL/GenBank/DDBJ databases">
        <authorList>
            <person name="Chen Y."/>
            <person name="Shah S."/>
            <person name="Dougan E. K."/>
            <person name="Thang M."/>
            <person name="Chan C."/>
        </authorList>
    </citation>
    <scope>NUCLEOTIDE SEQUENCE [LARGE SCALE GENOMIC DNA]</scope>
</reference>
<evidence type="ECO:0000313" key="4">
    <source>
        <dbReference type="Proteomes" id="UP001642484"/>
    </source>
</evidence>
<name>A0ABP0MRF9_9DINO</name>
<dbReference type="EMBL" id="CAXAMN010021346">
    <property type="protein sequence ID" value="CAK9058164.1"/>
    <property type="molecule type" value="Genomic_DNA"/>
</dbReference>